<proteinExistence type="predicted"/>
<dbReference type="PANTHER" id="PTHR38111:SF2">
    <property type="entry name" value="FINGER DOMAIN PROTEIN, PUTATIVE (AFU_ORTHOLOGUE AFUA_1G01560)-RELATED"/>
    <property type="match status" value="1"/>
</dbReference>
<dbReference type="HOGENOM" id="CLU_021599_5_2_1"/>
<dbReference type="PANTHER" id="PTHR38111">
    <property type="entry name" value="ZN(2)-C6 FUNGAL-TYPE DOMAIN-CONTAINING PROTEIN-RELATED"/>
    <property type="match status" value="1"/>
</dbReference>
<dbReference type="InterPro" id="IPR036864">
    <property type="entry name" value="Zn2-C6_fun-type_DNA-bd_sf"/>
</dbReference>
<dbReference type="InterPro" id="IPR021858">
    <property type="entry name" value="Fun_TF"/>
</dbReference>
<sequence>MGALSKGCGSCKRRKVKCDETRPNCTRCRNAGIECAGFARRLRFVDEKPRIRRSIAVSWVQSHEFSTIARSSNLEFHSSRINRPQSLSPATFLANTLPLTAFEDDIFTSYLLSRLFEGKYRCPSGATEETQCGLPADWVPELVNTPQKPRHKSWDALAAIVFGQAHNNDDVITNALRLYGQALSELRSQLSNPDNQHTDSTLASITALYMYEILGSKTEKGWMPHANGLGRLLEWRGPWQQKSYAGKSIFLEHRIMLVAKSIVLRQSTFLRDPIWKLVPWEDDPTSKSAIDYLIDIGTDAAECLAQIKTYDSSKSMQEIENSKLRAQAAMCLEELNAWWRQREEEHAQIVTVVASPQVTGDLLFPTLLEYDMLWTAFSICTYDAIRILLLQLWNTLQLFPSSIQTTDQRVVLDMPNRTALLGITSDTKGLACEILRSLTYCYGKSGRFISTFSFLFIQDVAYGCFDQDSKEAKWVVEHRWAELANFNDIKDTNLLRRLLPSGQIKVGAWLGTSDRAPRV</sequence>
<evidence type="ECO:0000259" key="2">
    <source>
        <dbReference type="PROSITE" id="PS50048"/>
    </source>
</evidence>
<dbReference type="InterPro" id="IPR053178">
    <property type="entry name" value="Osmoadaptation_assoc"/>
</dbReference>
<dbReference type="EMBL" id="KN832872">
    <property type="protein sequence ID" value="KIN05267.1"/>
    <property type="molecule type" value="Genomic_DNA"/>
</dbReference>
<gene>
    <name evidence="3" type="ORF">OIDMADRAFT_177516</name>
</gene>
<evidence type="ECO:0000313" key="4">
    <source>
        <dbReference type="Proteomes" id="UP000054321"/>
    </source>
</evidence>
<reference evidence="3 4" key="1">
    <citation type="submission" date="2014-04" db="EMBL/GenBank/DDBJ databases">
        <authorList>
            <consortium name="DOE Joint Genome Institute"/>
            <person name="Kuo A."/>
            <person name="Martino E."/>
            <person name="Perotto S."/>
            <person name="Kohler A."/>
            <person name="Nagy L.G."/>
            <person name="Floudas D."/>
            <person name="Copeland A."/>
            <person name="Barry K.W."/>
            <person name="Cichocki N."/>
            <person name="Veneault-Fourrey C."/>
            <person name="LaButti K."/>
            <person name="Lindquist E.A."/>
            <person name="Lipzen A."/>
            <person name="Lundell T."/>
            <person name="Morin E."/>
            <person name="Murat C."/>
            <person name="Sun H."/>
            <person name="Tunlid A."/>
            <person name="Henrissat B."/>
            <person name="Grigoriev I.V."/>
            <person name="Hibbett D.S."/>
            <person name="Martin F."/>
            <person name="Nordberg H.P."/>
            <person name="Cantor M.N."/>
            <person name="Hua S.X."/>
        </authorList>
    </citation>
    <scope>NUCLEOTIDE SEQUENCE [LARGE SCALE GENOMIC DNA]</scope>
    <source>
        <strain evidence="3 4">Zn</strain>
    </source>
</reference>
<dbReference type="SUPFAM" id="SSF57701">
    <property type="entry name" value="Zn2/Cys6 DNA-binding domain"/>
    <property type="match status" value="1"/>
</dbReference>
<dbReference type="InParanoid" id="A0A0C3HSP2"/>
<accession>A0A0C3HSP2</accession>
<organism evidence="3 4">
    <name type="scientific">Oidiodendron maius (strain Zn)</name>
    <dbReference type="NCBI Taxonomy" id="913774"/>
    <lineage>
        <taxon>Eukaryota</taxon>
        <taxon>Fungi</taxon>
        <taxon>Dikarya</taxon>
        <taxon>Ascomycota</taxon>
        <taxon>Pezizomycotina</taxon>
        <taxon>Leotiomycetes</taxon>
        <taxon>Leotiomycetes incertae sedis</taxon>
        <taxon>Myxotrichaceae</taxon>
        <taxon>Oidiodendron</taxon>
    </lineage>
</organism>
<dbReference type="Pfam" id="PF00172">
    <property type="entry name" value="Zn_clus"/>
    <property type="match status" value="1"/>
</dbReference>
<dbReference type="Proteomes" id="UP000054321">
    <property type="component" value="Unassembled WGS sequence"/>
</dbReference>
<dbReference type="AlphaFoldDB" id="A0A0C3HSP2"/>
<evidence type="ECO:0000313" key="3">
    <source>
        <dbReference type="EMBL" id="KIN05267.1"/>
    </source>
</evidence>
<dbReference type="GO" id="GO:0000981">
    <property type="term" value="F:DNA-binding transcription factor activity, RNA polymerase II-specific"/>
    <property type="evidence" value="ECO:0007669"/>
    <property type="project" value="InterPro"/>
</dbReference>
<feature type="domain" description="Zn(2)-C6 fungal-type" evidence="2">
    <location>
        <begin position="7"/>
        <end position="35"/>
    </location>
</feature>
<dbReference type="OrthoDB" id="3525185at2759"/>
<name>A0A0C3HSP2_OIDMZ</name>
<evidence type="ECO:0000256" key="1">
    <source>
        <dbReference type="ARBA" id="ARBA00023242"/>
    </source>
</evidence>
<dbReference type="PROSITE" id="PS50048">
    <property type="entry name" value="ZN2_CY6_FUNGAL_2"/>
    <property type="match status" value="1"/>
</dbReference>
<reference evidence="4" key="2">
    <citation type="submission" date="2015-01" db="EMBL/GenBank/DDBJ databases">
        <title>Evolutionary Origins and Diversification of the Mycorrhizal Mutualists.</title>
        <authorList>
            <consortium name="DOE Joint Genome Institute"/>
            <consortium name="Mycorrhizal Genomics Consortium"/>
            <person name="Kohler A."/>
            <person name="Kuo A."/>
            <person name="Nagy L.G."/>
            <person name="Floudas D."/>
            <person name="Copeland A."/>
            <person name="Barry K.W."/>
            <person name="Cichocki N."/>
            <person name="Veneault-Fourrey C."/>
            <person name="LaButti K."/>
            <person name="Lindquist E.A."/>
            <person name="Lipzen A."/>
            <person name="Lundell T."/>
            <person name="Morin E."/>
            <person name="Murat C."/>
            <person name="Riley R."/>
            <person name="Ohm R."/>
            <person name="Sun H."/>
            <person name="Tunlid A."/>
            <person name="Henrissat B."/>
            <person name="Grigoriev I.V."/>
            <person name="Hibbett D.S."/>
            <person name="Martin F."/>
        </authorList>
    </citation>
    <scope>NUCLEOTIDE SEQUENCE [LARGE SCALE GENOMIC DNA]</scope>
    <source>
        <strain evidence="4">Zn</strain>
    </source>
</reference>
<keyword evidence="4" id="KW-1185">Reference proteome</keyword>
<keyword evidence="1" id="KW-0539">Nucleus</keyword>
<protein>
    <recommendedName>
        <fullName evidence="2">Zn(2)-C6 fungal-type domain-containing protein</fullName>
    </recommendedName>
</protein>
<dbReference type="PROSITE" id="PS00463">
    <property type="entry name" value="ZN2_CY6_FUNGAL_1"/>
    <property type="match status" value="1"/>
</dbReference>
<dbReference type="InterPro" id="IPR001138">
    <property type="entry name" value="Zn2Cys6_DnaBD"/>
</dbReference>
<dbReference type="Pfam" id="PF11951">
    <property type="entry name" value="Fungal_trans_2"/>
    <property type="match status" value="1"/>
</dbReference>
<dbReference type="CDD" id="cd00067">
    <property type="entry name" value="GAL4"/>
    <property type="match status" value="1"/>
</dbReference>
<dbReference type="SMART" id="SM00066">
    <property type="entry name" value="GAL4"/>
    <property type="match status" value="1"/>
</dbReference>
<dbReference type="GO" id="GO:0008270">
    <property type="term" value="F:zinc ion binding"/>
    <property type="evidence" value="ECO:0007669"/>
    <property type="project" value="InterPro"/>
</dbReference>
<dbReference type="Gene3D" id="4.10.240.10">
    <property type="entry name" value="Zn(2)-C6 fungal-type DNA-binding domain"/>
    <property type="match status" value="1"/>
</dbReference>